<proteinExistence type="predicted"/>
<comment type="caution">
    <text evidence="4">The sequence shown here is derived from an EMBL/GenBank/DDBJ whole genome shotgun (WGS) entry which is preliminary data.</text>
</comment>
<protein>
    <submittedName>
        <fullName evidence="4">PASTA domain-containing protein</fullName>
    </submittedName>
</protein>
<feature type="transmembrane region" description="Helical" evidence="2">
    <location>
        <begin position="107"/>
        <end position="126"/>
    </location>
</feature>
<accession>A0A1E5L1Y7</accession>
<feature type="region of interest" description="Disordered" evidence="1">
    <location>
        <begin position="1"/>
        <end position="95"/>
    </location>
</feature>
<keyword evidence="2" id="KW-0812">Transmembrane</keyword>
<feature type="domain" description="PASTA" evidence="3">
    <location>
        <begin position="127"/>
        <end position="193"/>
    </location>
</feature>
<feature type="domain" description="PASTA" evidence="3">
    <location>
        <begin position="340"/>
        <end position="405"/>
    </location>
</feature>
<name>A0A1E5L1Y7_9ENTE</name>
<organism evidence="4 5">
    <name type="scientific">Enterococcus rivorum</name>
    <dbReference type="NCBI Taxonomy" id="762845"/>
    <lineage>
        <taxon>Bacteria</taxon>
        <taxon>Bacillati</taxon>
        <taxon>Bacillota</taxon>
        <taxon>Bacilli</taxon>
        <taxon>Lactobacillales</taxon>
        <taxon>Enterococcaceae</taxon>
        <taxon>Enterococcus</taxon>
    </lineage>
</organism>
<dbReference type="AlphaFoldDB" id="A0A1E5L1Y7"/>
<dbReference type="EMBL" id="MIEK01000001">
    <property type="protein sequence ID" value="OEH83939.1"/>
    <property type="molecule type" value="Genomic_DNA"/>
</dbReference>
<dbReference type="Pfam" id="PF03793">
    <property type="entry name" value="PASTA"/>
    <property type="match status" value="3"/>
</dbReference>
<keyword evidence="2" id="KW-0472">Membrane</keyword>
<dbReference type="STRING" id="762845.BCR26_00245"/>
<gene>
    <name evidence="4" type="ORF">BCR26_00245</name>
</gene>
<evidence type="ECO:0000256" key="1">
    <source>
        <dbReference type="SAM" id="MobiDB-lite"/>
    </source>
</evidence>
<dbReference type="CDD" id="cd06577">
    <property type="entry name" value="PASTA_pknB"/>
    <property type="match status" value="3"/>
</dbReference>
<dbReference type="RefSeq" id="WP_069696950.1">
    <property type="nucleotide sequence ID" value="NZ_JAGGMA010000011.1"/>
</dbReference>
<sequence length="498" mass="56022">MSDFLSNFDKKNYKETKEKKGQVDSFREETDKQEKESKTSYDRLVEKAGTNTKRREPAIGPRNLADEQPNSSEREATIEEPLPTRRSQLEEEVETDPTYYKKRKRKFTLIGLGIALGLCLLFFAYYQMTHVKVPDFIGKEISDARTWATTNKVKIKLEQSYDLKKEANKIISQKQKAGSKIKKGADLIIEASLGPDPEEKLPLPNFMEMSKADVEKWLKDKQATNINIIQEYSDTIEKGKPIKFEMVTKDVTNDSYKRKDKAKMFYSKGKETFEKNIVVPDFSKKPKNEVESWAKNNSINVTYEEDSSSDILQDSIISQSIAKDEKMAKKESMTVVVSLGKGFEVPNFAEYTPEEAATAVEGLKILAKSVYTVDVPYGQLVSQSVEAGTKLTSKDDLTVKVYYSAGQPYLKDLRGSTVEGDLQKIFYDEYRAKGANIRYVVNYVDSAEPKGTVVGMSAHSIYVPLDYTVTISISLGNLGSGAPAPPDKQTSGEKPELD</sequence>
<evidence type="ECO:0000256" key="2">
    <source>
        <dbReference type="SAM" id="Phobius"/>
    </source>
</evidence>
<evidence type="ECO:0000259" key="3">
    <source>
        <dbReference type="PROSITE" id="PS51178"/>
    </source>
</evidence>
<feature type="compositionally biased region" description="Basic and acidic residues" evidence="1">
    <location>
        <begin position="8"/>
        <end position="46"/>
    </location>
</feature>
<dbReference type="InterPro" id="IPR005543">
    <property type="entry name" value="PASTA_dom"/>
</dbReference>
<keyword evidence="2" id="KW-1133">Transmembrane helix</keyword>
<dbReference type="PROSITE" id="PS51178">
    <property type="entry name" value="PASTA"/>
    <property type="match status" value="2"/>
</dbReference>
<dbReference type="OrthoDB" id="1641593at2"/>
<reference evidence="4 5" key="1">
    <citation type="submission" date="2016-09" db="EMBL/GenBank/DDBJ databases">
        <authorList>
            <person name="Capua I."/>
            <person name="De Benedictis P."/>
            <person name="Joannis T."/>
            <person name="Lombin L.H."/>
            <person name="Cattoli G."/>
        </authorList>
    </citation>
    <scope>NUCLEOTIDE SEQUENCE [LARGE SCALE GENOMIC DNA]</scope>
    <source>
        <strain evidence="4 5">LMG 25899</strain>
    </source>
</reference>
<dbReference type="Proteomes" id="UP000095256">
    <property type="component" value="Unassembled WGS sequence"/>
</dbReference>
<keyword evidence="5" id="KW-1185">Reference proteome</keyword>
<dbReference type="SMART" id="SM00740">
    <property type="entry name" value="PASTA"/>
    <property type="match status" value="3"/>
</dbReference>
<dbReference type="Gene3D" id="3.30.10.20">
    <property type="match status" value="3"/>
</dbReference>
<evidence type="ECO:0000313" key="5">
    <source>
        <dbReference type="Proteomes" id="UP000095256"/>
    </source>
</evidence>
<evidence type="ECO:0000313" key="4">
    <source>
        <dbReference type="EMBL" id="OEH83939.1"/>
    </source>
</evidence>